<evidence type="ECO:0000256" key="6">
    <source>
        <dbReference type="ARBA" id="ARBA00022989"/>
    </source>
</evidence>
<keyword evidence="4 10" id="KW-0812">Transmembrane</keyword>
<dbReference type="GO" id="GO:0000293">
    <property type="term" value="F:ferric-chelate reductase activity"/>
    <property type="evidence" value="ECO:0007669"/>
    <property type="project" value="UniProtKB-ARBA"/>
</dbReference>
<evidence type="ECO:0000256" key="2">
    <source>
        <dbReference type="ARBA" id="ARBA00006278"/>
    </source>
</evidence>
<dbReference type="GO" id="GO:0005886">
    <property type="term" value="C:plasma membrane"/>
    <property type="evidence" value="ECO:0007669"/>
    <property type="project" value="TreeGrafter"/>
</dbReference>
<keyword evidence="8" id="KW-0406">Ion transport</keyword>
<feature type="transmembrane region" description="Helical" evidence="10">
    <location>
        <begin position="7"/>
        <end position="27"/>
    </location>
</feature>
<name>A0AA38VAY0_9PEZI</name>
<accession>A0AA38VAY0</accession>
<proteinExistence type="inferred from homology"/>
<dbReference type="Pfam" id="PF08030">
    <property type="entry name" value="NAD_binding_6"/>
    <property type="match status" value="1"/>
</dbReference>
<dbReference type="PANTHER" id="PTHR32361:SF26">
    <property type="entry name" value="FAD-BINDING 8 DOMAIN-CONTAINING PROTEIN-RELATED"/>
    <property type="match status" value="1"/>
</dbReference>
<dbReference type="InterPro" id="IPR013112">
    <property type="entry name" value="FAD-bd_8"/>
</dbReference>
<sequence length="497" mass="55803">METVQAYAVSWTGLFAVLIFLRLLPLLNRLRPGLNKTFAYINYHATRHLTYRLVRRHAFVGPSTVGSVLLHIAYVAANLVCLIYGASTLSEAAIRTSLKTWGRIHRSAGLVSFTLLLFHVLAMVVVRAPLLLSQNIYAVMGVSALCLLMLLSIPVLRKLSFEIFLRVHQALAALAAYGTCRHLLSAATFPAWCVFTFAGVFLLLVFVQFCRALHRNKAWGKPYPRAFVTQDYGNIRISINLSRPVKVDAGQYINLWMPSAGFWSFTQSHPFVVTSWTDTKQSTLELFIQPRGGFTLNLLRHSSQDDHGLSPHLALISGPHGTSVPVWDRENVLMVAAGFGIAALLPYISKVTYGHYFREVRTRRVHLVWQVQDTNLVNAARRLLNDALGEDVEKTMTISIYYEFGAVERSWGQHANLFKGSPNLEEVLEREVTGTSTADNCRVEEGMREINREYGRRDSELLVLVSATGSMRDSLREAVRGPNGKKVRLKELDCQLE</sequence>
<evidence type="ECO:0000313" key="13">
    <source>
        <dbReference type="Proteomes" id="UP001174694"/>
    </source>
</evidence>
<comment type="subcellular location">
    <subcellularLocation>
        <location evidence="1">Membrane</location>
        <topology evidence="1">Multi-pass membrane protein</topology>
    </subcellularLocation>
</comment>
<evidence type="ECO:0000313" key="12">
    <source>
        <dbReference type="EMBL" id="KAJ9130135.1"/>
    </source>
</evidence>
<reference evidence="12" key="1">
    <citation type="submission" date="2022-07" db="EMBL/GenBank/DDBJ databases">
        <title>Fungi with potential for degradation of polypropylene.</title>
        <authorList>
            <person name="Gostincar C."/>
        </authorList>
    </citation>
    <scope>NUCLEOTIDE SEQUENCE</scope>
    <source>
        <strain evidence="12">EXF-13308</strain>
    </source>
</reference>
<comment type="caution">
    <text evidence="12">The sequence shown here is derived from an EMBL/GenBank/DDBJ whole genome shotgun (WGS) entry which is preliminary data.</text>
</comment>
<evidence type="ECO:0000256" key="7">
    <source>
        <dbReference type="ARBA" id="ARBA00023002"/>
    </source>
</evidence>
<dbReference type="PANTHER" id="PTHR32361">
    <property type="entry name" value="FERRIC/CUPRIC REDUCTASE TRANSMEMBRANE COMPONENT"/>
    <property type="match status" value="1"/>
</dbReference>
<dbReference type="SUPFAM" id="SSF52343">
    <property type="entry name" value="Ferredoxin reductase-like, C-terminal NADP-linked domain"/>
    <property type="match status" value="1"/>
</dbReference>
<feature type="transmembrane region" description="Helical" evidence="10">
    <location>
        <begin position="136"/>
        <end position="156"/>
    </location>
</feature>
<dbReference type="Pfam" id="PF08022">
    <property type="entry name" value="FAD_binding_8"/>
    <property type="match status" value="1"/>
</dbReference>
<evidence type="ECO:0000256" key="10">
    <source>
        <dbReference type="SAM" id="Phobius"/>
    </source>
</evidence>
<dbReference type="InterPro" id="IPR013130">
    <property type="entry name" value="Fe3_Rdtase_TM_dom"/>
</dbReference>
<dbReference type="Pfam" id="PF01794">
    <property type="entry name" value="Ferric_reduct"/>
    <property type="match status" value="1"/>
</dbReference>
<keyword evidence="7" id="KW-0560">Oxidoreductase</keyword>
<feature type="transmembrane region" description="Helical" evidence="10">
    <location>
        <begin position="186"/>
        <end position="207"/>
    </location>
</feature>
<keyword evidence="9 10" id="KW-0472">Membrane</keyword>
<dbReference type="InterPro" id="IPR039261">
    <property type="entry name" value="FNR_nucleotide-bd"/>
</dbReference>
<comment type="similarity">
    <text evidence="2">Belongs to the ferric reductase (FRE) family.</text>
</comment>
<feature type="transmembrane region" description="Helical" evidence="10">
    <location>
        <begin position="68"/>
        <end position="87"/>
    </location>
</feature>
<keyword evidence="3" id="KW-0813">Transport</keyword>
<feature type="transmembrane region" description="Helical" evidence="10">
    <location>
        <begin position="108"/>
        <end position="130"/>
    </location>
</feature>
<evidence type="ECO:0000259" key="11">
    <source>
        <dbReference type="PROSITE" id="PS51384"/>
    </source>
</evidence>
<organism evidence="12 13">
    <name type="scientific">Pleurostoma richardsiae</name>
    <dbReference type="NCBI Taxonomy" id="41990"/>
    <lineage>
        <taxon>Eukaryota</taxon>
        <taxon>Fungi</taxon>
        <taxon>Dikarya</taxon>
        <taxon>Ascomycota</taxon>
        <taxon>Pezizomycotina</taxon>
        <taxon>Sordariomycetes</taxon>
        <taxon>Sordariomycetidae</taxon>
        <taxon>Calosphaeriales</taxon>
        <taxon>Pleurostomataceae</taxon>
        <taxon>Pleurostoma</taxon>
    </lineage>
</organism>
<gene>
    <name evidence="12" type="ORF">NKR23_g12334</name>
</gene>
<evidence type="ECO:0000256" key="5">
    <source>
        <dbReference type="ARBA" id="ARBA00022982"/>
    </source>
</evidence>
<dbReference type="GO" id="GO:0015677">
    <property type="term" value="P:copper ion import"/>
    <property type="evidence" value="ECO:0007669"/>
    <property type="project" value="TreeGrafter"/>
</dbReference>
<dbReference type="PROSITE" id="PS51384">
    <property type="entry name" value="FAD_FR"/>
    <property type="match status" value="1"/>
</dbReference>
<dbReference type="Proteomes" id="UP001174694">
    <property type="component" value="Unassembled WGS sequence"/>
</dbReference>
<evidence type="ECO:0000256" key="4">
    <source>
        <dbReference type="ARBA" id="ARBA00022692"/>
    </source>
</evidence>
<dbReference type="InterPro" id="IPR017927">
    <property type="entry name" value="FAD-bd_FR_type"/>
</dbReference>
<dbReference type="InterPro" id="IPR013121">
    <property type="entry name" value="Fe_red_NAD-bd_6"/>
</dbReference>
<dbReference type="Gene3D" id="3.40.50.80">
    <property type="entry name" value="Nucleotide-binding domain of ferredoxin-NADP reductase (FNR) module"/>
    <property type="match status" value="1"/>
</dbReference>
<dbReference type="GO" id="GO:0006879">
    <property type="term" value="P:intracellular iron ion homeostasis"/>
    <property type="evidence" value="ECO:0007669"/>
    <property type="project" value="TreeGrafter"/>
</dbReference>
<evidence type="ECO:0000256" key="3">
    <source>
        <dbReference type="ARBA" id="ARBA00022448"/>
    </source>
</evidence>
<feature type="domain" description="FAD-binding FR-type" evidence="11">
    <location>
        <begin position="205"/>
        <end position="326"/>
    </location>
</feature>
<keyword evidence="5" id="KW-0249">Electron transport</keyword>
<keyword evidence="13" id="KW-1185">Reference proteome</keyword>
<evidence type="ECO:0000256" key="1">
    <source>
        <dbReference type="ARBA" id="ARBA00004141"/>
    </source>
</evidence>
<dbReference type="GO" id="GO:0006826">
    <property type="term" value="P:iron ion transport"/>
    <property type="evidence" value="ECO:0007669"/>
    <property type="project" value="TreeGrafter"/>
</dbReference>
<dbReference type="AlphaFoldDB" id="A0AA38VAY0"/>
<evidence type="ECO:0000256" key="8">
    <source>
        <dbReference type="ARBA" id="ARBA00023065"/>
    </source>
</evidence>
<keyword evidence="6 10" id="KW-1133">Transmembrane helix</keyword>
<evidence type="ECO:0000256" key="9">
    <source>
        <dbReference type="ARBA" id="ARBA00023136"/>
    </source>
</evidence>
<dbReference type="CDD" id="cd06186">
    <property type="entry name" value="NOX_Duox_like_FAD_NADP"/>
    <property type="match status" value="1"/>
</dbReference>
<dbReference type="InterPro" id="IPR051410">
    <property type="entry name" value="Ferric/Cupric_Reductase"/>
</dbReference>
<protein>
    <submittedName>
        <fullName evidence="12">Cell surface metalloreductase (FreA)</fullName>
    </submittedName>
</protein>
<dbReference type="EMBL" id="JANBVO010000105">
    <property type="protein sequence ID" value="KAJ9130135.1"/>
    <property type="molecule type" value="Genomic_DNA"/>
</dbReference>